<dbReference type="AlphaFoldDB" id="A0A327X4M2"/>
<dbReference type="GO" id="GO:0003677">
    <property type="term" value="F:DNA binding"/>
    <property type="evidence" value="ECO:0007669"/>
    <property type="project" value="UniProtKB-KW"/>
</dbReference>
<keyword evidence="2" id="KW-0238">DNA-binding</keyword>
<dbReference type="Pfam" id="PF04397">
    <property type="entry name" value="LytTR"/>
    <property type="match status" value="1"/>
</dbReference>
<evidence type="ECO:0000313" key="3">
    <source>
        <dbReference type="Proteomes" id="UP000248790"/>
    </source>
</evidence>
<dbReference type="InterPro" id="IPR007492">
    <property type="entry name" value="LytTR_DNA-bd_dom"/>
</dbReference>
<dbReference type="SMART" id="SM00850">
    <property type="entry name" value="LytTR"/>
    <property type="match status" value="1"/>
</dbReference>
<sequence length="111" mass="13191">MKEKPQPRWPALITPELTHLSSCDNYTYLHYKDGSKKLMSRTLKDWQQRLPHFLRIGRRFLVAPDHITGWSDDYTTGYINHQPFKVSRRAAGMLRKEGPTSTLYRFKNQRL</sequence>
<keyword evidence="3" id="KW-1185">Reference proteome</keyword>
<reference evidence="2 3" key="1">
    <citation type="submission" date="2018-06" db="EMBL/GenBank/DDBJ databases">
        <title>Genomic Encyclopedia of Archaeal and Bacterial Type Strains, Phase II (KMG-II): from individual species to whole genera.</title>
        <authorList>
            <person name="Goeker M."/>
        </authorList>
    </citation>
    <scope>NUCLEOTIDE SEQUENCE [LARGE SCALE GENOMIC DNA]</scope>
    <source>
        <strain evidence="2 3">DSM 21851</strain>
    </source>
</reference>
<dbReference type="RefSeq" id="WP_111628057.1">
    <property type="nucleotide sequence ID" value="NZ_QLMC01000002.1"/>
</dbReference>
<dbReference type="Gene3D" id="2.40.50.1020">
    <property type="entry name" value="LytTr DNA-binding domain"/>
    <property type="match status" value="1"/>
</dbReference>
<organism evidence="2 3">
    <name type="scientific">Larkinella arboricola</name>
    <dbReference type="NCBI Taxonomy" id="643671"/>
    <lineage>
        <taxon>Bacteria</taxon>
        <taxon>Pseudomonadati</taxon>
        <taxon>Bacteroidota</taxon>
        <taxon>Cytophagia</taxon>
        <taxon>Cytophagales</taxon>
        <taxon>Spirosomataceae</taxon>
        <taxon>Larkinella</taxon>
    </lineage>
</organism>
<proteinExistence type="predicted"/>
<name>A0A327X4M2_LARAB</name>
<evidence type="ECO:0000313" key="2">
    <source>
        <dbReference type="EMBL" id="RAK00304.1"/>
    </source>
</evidence>
<evidence type="ECO:0000259" key="1">
    <source>
        <dbReference type="PROSITE" id="PS50930"/>
    </source>
</evidence>
<gene>
    <name evidence="2" type="ORF">LX87_02006</name>
</gene>
<dbReference type="Proteomes" id="UP000248790">
    <property type="component" value="Unassembled WGS sequence"/>
</dbReference>
<accession>A0A327X4M2</accession>
<dbReference type="EMBL" id="QLMC01000002">
    <property type="protein sequence ID" value="RAK00304.1"/>
    <property type="molecule type" value="Genomic_DNA"/>
</dbReference>
<feature type="domain" description="HTH LytTR-type" evidence="1">
    <location>
        <begin position="20"/>
        <end position="67"/>
    </location>
</feature>
<comment type="caution">
    <text evidence="2">The sequence shown here is derived from an EMBL/GenBank/DDBJ whole genome shotgun (WGS) entry which is preliminary data.</text>
</comment>
<protein>
    <submittedName>
        <fullName evidence="2">LytTr DNA-binding domain-containing protein</fullName>
    </submittedName>
</protein>
<dbReference type="OrthoDB" id="965792at2"/>
<dbReference type="PROSITE" id="PS50930">
    <property type="entry name" value="HTH_LYTTR"/>
    <property type="match status" value="1"/>
</dbReference>